<dbReference type="InterPro" id="IPR015424">
    <property type="entry name" value="PyrdxlP-dep_Trfase"/>
</dbReference>
<gene>
    <name evidence="4" type="ORF">E1298_02970</name>
</gene>
<dbReference type="InterPro" id="IPR015421">
    <property type="entry name" value="PyrdxlP-dep_Trfase_major"/>
</dbReference>
<organism evidence="4 5">
    <name type="scientific">Actinomadura rubrisoli</name>
    <dbReference type="NCBI Taxonomy" id="2530368"/>
    <lineage>
        <taxon>Bacteria</taxon>
        <taxon>Bacillati</taxon>
        <taxon>Actinomycetota</taxon>
        <taxon>Actinomycetes</taxon>
        <taxon>Streptosporangiales</taxon>
        <taxon>Thermomonosporaceae</taxon>
        <taxon>Actinomadura</taxon>
    </lineage>
</organism>
<dbReference type="EMBL" id="SMKU01000006">
    <property type="protein sequence ID" value="TDD96418.1"/>
    <property type="molecule type" value="Genomic_DNA"/>
</dbReference>
<dbReference type="CDD" id="cd00610">
    <property type="entry name" value="OAT_like"/>
    <property type="match status" value="1"/>
</dbReference>
<evidence type="ECO:0000313" key="5">
    <source>
        <dbReference type="Proteomes" id="UP000294513"/>
    </source>
</evidence>
<dbReference type="InterPro" id="IPR005814">
    <property type="entry name" value="Aminotrans_3"/>
</dbReference>
<dbReference type="RefSeq" id="WP_131889169.1">
    <property type="nucleotide sequence ID" value="NZ_SMKU01000006.1"/>
</dbReference>
<dbReference type="OrthoDB" id="4510254at2"/>
<comment type="similarity">
    <text evidence="3">Belongs to the class-III pyridoxal-phosphate-dependent aminotransferase family.</text>
</comment>
<evidence type="ECO:0000313" key="4">
    <source>
        <dbReference type="EMBL" id="TDD96418.1"/>
    </source>
</evidence>
<dbReference type="Gene3D" id="3.90.1150.10">
    <property type="entry name" value="Aspartate Aminotransferase, domain 1"/>
    <property type="match status" value="1"/>
</dbReference>
<evidence type="ECO:0000256" key="1">
    <source>
        <dbReference type="ARBA" id="ARBA00001933"/>
    </source>
</evidence>
<proteinExistence type="inferred from homology"/>
<keyword evidence="4" id="KW-0808">Transferase</keyword>
<dbReference type="PROSITE" id="PS00600">
    <property type="entry name" value="AA_TRANSFER_CLASS_3"/>
    <property type="match status" value="1"/>
</dbReference>
<dbReference type="Pfam" id="PF00202">
    <property type="entry name" value="Aminotran_3"/>
    <property type="match status" value="1"/>
</dbReference>
<dbReference type="Gene3D" id="3.40.640.10">
    <property type="entry name" value="Type I PLP-dependent aspartate aminotransferase-like (Major domain)"/>
    <property type="match status" value="1"/>
</dbReference>
<reference evidence="4 5" key="1">
    <citation type="submission" date="2019-03" db="EMBL/GenBank/DDBJ databases">
        <title>Draft genome sequences of novel Actinobacteria.</title>
        <authorList>
            <person name="Sahin N."/>
            <person name="Ay H."/>
            <person name="Saygin H."/>
        </authorList>
    </citation>
    <scope>NUCLEOTIDE SEQUENCE [LARGE SCALE GENOMIC DNA]</scope>
    <source>
        <strain evidence="4 5">H3C3</strain>
    </source>
</reference>
<accession>A0A4R5C9C6</accession>
<dbReference type="PANTHER" id="PTHR43713:SF3">
    <property type="entry name" value="GLUTAMATE-1-SEMIALDEHYDE 2,1-AMINOMUTASE 1, CHLOROPLASTIC-RELATED"/>
    <property type="match status" value="1"/>
</dbReference>
<comment type="caution">
    <text evidence="4">The sequence shown here is derived from an EMBL/GenBank/DDBJ whole genome shotgun (WGS) entry which is preliminary data.</text>
</comment>
<dbReference type="InterPro" id="IPR015422">
    <property type="entry name" value="PyrdxlP-dep_Trfase_small"/>
</dbReference>
<protein>
    <submittedName>
        <fullName evidence="4">Aspartate aminotransferase family protein</fullName>
    </submittedName>
</protein>
<dbReference type="PANTHER" id="PTHR43713">
    <property type="entry name" value="GLUTAMATE-1-SEMIALDEHYDE 2,1-AMINOMUTASE"/>
    <property type="match status" value="1"/>
</dbReference>
<name>A0A4R5C9C6_9ACTN</name>
<sequence length="438" mass="46659">MTTPKPVGRRLYESACQVIPGGVNSGTRYVGEPYSLAGAQGAYVTDADGARYLDYHAAFGAMLLGHNAPEVNGAVARSLDGVDLVGVGVGETEIEMARLVVELIPSAEMMIAAMSGSEATAQAIRLARAVTARPLIIKFQGCYHGWHDSVARNVISPAGRAYGRDPLSAGILDDALDSTLIAEFNDLGSVQALFEAHPERIAAVILEPIPHNVGALLPTQEFVEGLRSLTRKEGALLVFDEVITGFRHALGGYQQVCGVRPDLTSFGKAMGNGFPVAGLAGRRDLMERFDFDGGDVLLAGTFNGHPVSAAAAIATMTYLRDHPDFYTRTHTLGERMRLGLAGIADELGVAATVSGFGGVFVLYFASAPTLGYRDLLRNDNAAYLTFHRRMTDAGFLMLPMALKRNHVSGAHTEDDVERTLEAAHDVLKGMLAEGLLTT</sequence>
<dbReference type="Proteomes" id="UP000294513">
    <property type="component" value="Unassembled WGS sequence"/>
</dbReference>
<evidence type="ECO:0000256" key="3">
    <source>
        <dbReference type="RuleBase" id="RU003560"/>
    </source>
</evidence>
<dbReference type="GO" id="GO:0008483">
    <property type="term" value="F:transaminase activity"/>
    <property type="evidence" value="ECO:0007669"/>
    <property type="project" value="UniProtKB-KW"/>
</dbReference>
<dbReference type="GO" id="GO:0030170">
    <property type="term" value="F:pyridoxal phosphate binding"/>
    <property type="evidence" value="ECO:0007669"/>
    <property type="project" value="InterPro"/>
</dbReference>
<comment type="cofactor">
    <cofactor evidence="1">
        <name>pyridoxal 5'-phosphate</name>
        <dbReference type="ChEBI" id="CHEBI:597326"/>
    </cofactor>
</comment>
<dbReference type="SUPFAM" id="SSF53383">
    <property type="entry name" value="PLP-dependent transferases"/>
    <property type="match status" value="1"/>
</dbReference>
<dbReference type="InterPro" id="IPR049704">
    <property type="entry name" value="Aminotrans_3_PPA_site"/>
</dbReference>
<dbReference type="AlphaFoldDB" id="A0A4R5C9C6"/>
<keyword evidence="4" id="KW-0032">Aminotransferase</keyword>
<keyword evidence="2 3" id="KW-0663">Pyridoxal phosphate</keyword>
<evidence type="ECO:0000256" key="2">
    <source>
        <dbReference type="ARBA" id="ARBA00022898"/>
    </source>
</evidence>
<keyword evidence="5" id="KW-1185">Reference proteome</keyword>